<dbReference type="AlphaFoldDB" id="A0A5C5UT12"/>
<proteinExistence type="predicted"/>
<reference evidence="5 6" key="1">
    <citation type="submission" date="2019-08" db="EMBL/GenBank/DDBJ databases">
        <authorList>
            <person name="Lei W."/>
        </authorList>
    </citation>
    <scope>NUCLEOTIDE SEQUENCE [LARGE SCALE GENOMIC DNA]</scope>
    <source>
        <strain evidence="5 6">CCUG 58627</strain>
    </source>
</reference>
<evidence type="ECO:0000256" key="3">
    <source>
        <dbReference type="RuleBase" id="RU000507"/>
    </source>
</evidence>
<name>A0A5C5UT12_9CORY</name>
<dbReference type="Gene3D" id="3.40.250.10">
    <property type="entry name" value="Rhodanese-like domain"/>
    <property type="match status" value="2"/>
</dbReference>
<keyword evidence="6" id="KW-1185">Reference proteome</keyword>
<dbReference type="SUPFAM" id="SSF52821">
    <property type="entry name" value="Rhodanese/Cell cycle control phosphatase"/>
    <property type="match status" value="2"/>
</dbReference>
<dbReference type="PROSITE" id="PS00683">
    <property type="entry name" value="RHODANESE_2"/>
    <property type="match status" value="1"/>
</dbReference>
<dbReference type="RefSeq" id="WP_146323075.1">
    <property type="nucleotide sequence ID" value="NZ_BAABLR010000076.1"/>
</dbReference>
<dbReference type="InterPro" id="IPR036873">
    <property type="entry name" value="Rhodanese-like_dom_sf"/>
</dbReference>
<dbReference type="InterPro" id="IPR001307">
    <property type="entry name" value="Thiosulphate_STrfase_CS"/>
</dbReference>
<dbReference type="OrthoDB" id="9770030at2"/>
<dbReference type="CDD" id="cd01449">
    <property type="entry name" value="TST_Repeat_2"/>
    <property type="match status" value="1"/>
</dbReference>
<dbReference type="InterPro" id="IPR045078">
    <property type="entry name" value="TST/MPST-like"/>
</dbReference>
<keyword evidence="1 3" id="KW-0808">Transferase</keyword>
<dbReference type="GO" id="GO:0004792">
    <property type="term" value="F:thiosulfate-cyanide sulfurtransferase activity"/>
    <property type="evidence" value="ECO:0007669"/>
    <property type="project" value="InterPro"/>
</dbReference>
<dbReference type="Proteomes" id="UP000320791">
    <property type="component" value="Unassembled WGS sequence"/>
</dbReference>
<dbReference type="InterPro" id="IPR001763">
    <property type="entry name" value="Rhodanese-like_dom"/>
</dbReference>
<evidence type="ECO:0000313" key="5">
    <source>
        <dbReference type="EMBL" id="TWT28959.1"/>
    </source>
</evidence>
<protein>
    <recommendedName>
        <fullName evidence="3">Sulfurtransferase</fullName>
    </recommendedName>
</protein>
<keyword evidence="2" id="KW-0677">Repeat</keyword>
<comment type="caution">
    <text evidence="5">The sequence shown here is derived from an EMBL/GenBank/DDBJ whole genome shotgun (WGS) entry which is preliminary data.</text>
</comment>
<dbReference type="SMART" id="SM00450">
    <property type="entry name" value="RHOD"/>
    <property type="match status" value="2"/>
</dbReference>
<feature type="domain" description="Rhodanese" evidence="4">
    <location>
        <begin position="159"/>
        <end position="269"/>
    </location>
</feature>
<accession>A0A5C5UT12</accession>
<dbReference type="PROSITE" id="PS50206">
    <property type="entry name" value="RHODANESE_3"/>
    <property type="match status" value="2"/>
</dbReference>
<evidence type="ECO:0000259" key="4">
    <source>
        <dbReference type="PROSITE" id="PS50206"/>
    </source>
</evidence>
<dbReference type="EMBL" id="VOHM01000001">
    <property type="protein sequence ID" value="TWT28959.1"/>
    <property type="molecule type" value="Genomic_DNA"/>
</dbReference>
<evidence type="ECO:0000256" key="2">
    <source>
        <dbReference type="ARBA" id="ARBA00022737"/>
    </source>
</evidence>
<dbReference type="Pfam" id="PF00581">
    <property type="entry name" value="Rhodanese"/>
    <property type="match status" value="2"/>
</dbReference>
<evidence type="ECO:0000313" key="6">
    <source>
        <dbReference type="Proteomes" id="UP000320791"/>
    </source>
</evidence>
<gene>
    <name evidence="5" type="ORF">FRX94_00070</name>
</gene>
<dbReference type="PANTHER" id="PTHR11364:SF27">
    <property type="entry name" value="SULFURTRANSFERASE"/>
    <property type="match status" value="1"/>
</dbReference>
<feature type="domain" description="Rhodanese" evidence="4">
    <location>
        <begin position="37"/>
        <end position="124"/>
    </location>
</feature>
<sequence>MSYLVDVSWLADNLRRDDVVVLCASMGNPKKSLSNGIPGAILADLEGPFSEAGAELPHTVPADVAAPFTRLGIGQETTVVVYDRFGVMCGPRVWWLARAAGLDSVFVLDGGLPAWVEAGQETAPIRNFDEAIAEQPGVIRGSERPELLTGITGVQHALARSGHAVVDARSSGRFAGTEPEPRDGVHGGHIPGSANLPYTRLFDERGLMLPPTDLQRLFRAQIDDAQHLTMTCGSGVSACVLALAALEAGYTDVVVYDGSWAEWGRPDMAQPIESVR</sequence>
<organism evidence="5 6">
    <name type="scientific">Corynebacterium canis</name>
    <dbReference type="NCBI Taxonomy" id="679663"/>
    <lineage>
        <taxon>Bacteria</taxon>
        <taxon>Bacillati</taxon>
        <taxon>Actinomycetota</taxon>
        <taxon>Actinomycetes</taxon>
        <taxon>Mycobacteriales</taxon>
        <taxon>Corynebacteriaceae</taxon>
        <taxon>Corynebacterium</taxon>
    </lineage>
</organism>
<dbReference type="CDD" id="cd01448">
    <property type="entry name" value="TST_Repeat_1"/>
    <property type="match status" value="1"/>
</dbReference>
<evidence type="ECO:0000256" key="1">
    <source>
        <dbReference type="ARBA" id="ARBA00022679"/>
    </source>
</evidence>
<dbReference type="PANTHER" id="PTHR11364">
    <property type="entry name" value="THIOSULFATE SULFERTANSFERASE"/>
    <property type="match status" value="1"/>
</dbReference>
<dbReference type="FunFam" id="3.40.250.10:FF:000001">
    <property type="entry name" value="Sulfurtransferase"/>
    <property type="match status" value="1"/>
</dbReference>